<reference evidence="1" key="1">
    <citation type="journal article" date="2020" name="Nature">
        <title>Giant virus diversity and host interactions through global metagenomics.</title>
        <authorList>
            <person name="Schulz F."/>
            <person name="Roux S."/>
            <person name="Paez-Espino D."/>
            <person name="Jungbluth S."/>
            <person name="Walsh D.A."/>
            <person name="Denef V.J."/>
            <person name="McMahon K.D."/>
            <person name="Konstantinidis K.T."/>
            <person name="Eloe-Fadrosh E.A."/>
            <person name="Kyrpides N.C."/>
            <person name="Woyke T."/>
        </authorList>
    </citation>
    <scope>NUCLEOTIDE SEQUENCE</scope>
    <source>
        <strain evidence="1">GVMAG-M-3300025727-45</strain>
    </source>
</reference>
<name>A0A6C0J1V3_9ZZZZ</name>
<protein>
    <submittedName>
        <fullName evidence="1">Uncharacterized protein</fullName>
    </submittedName>
</protein>
<organism evidence="1">
    <name type="scientific">viral metagenome</name>
    <dbReference type="NCBI Taxonomy" id="1070528"/>
    <lineage>
        <taxon>unclassified sequences</taxon>
        <taxon>metagenomes</taxon>
        <taxon>organismal metagenomes</taxon>
    </lineage>
</organism>
<sequence>MLHLRDYGYSTKACFDDRMDAIDFAIQYNSVEAVYERLVKLSEYNPIMKEDADDLELIYDSINLGKSEEEIKDQNLWFTRGVFKKILDVKMEYYKKEFSRLLDGANVDNVFEILRENIIDVYNEKLLQQ</sequence>
<dbReference type="AlphaFoldDB" id="A0A6C0J1V3"/>
<accession>A0A6C0J1V3</accession>
<proteinExistence type="predicted"/>
<evidence type="ECO:0000313" key="1">
    <source>
        <dbReference type="EMBL" id="QHT99638.1"/>
    </source>
</evidence>
<dbReference type="EMBL" id="MN740311">
    <property type="protein sequence ID" value="QHT99638.1"/>
    <property type="molecule type" value="Genomic_DNA"/>
</dbReference>